<evidence type="ECO:0000313" key="3">
    <source>
        <dbReference type="Proteomes" id="UP001190700"/>
    </source>
</evidence>
<proteinExistence type="predicted"/>
<dbReference type="Proteomes" id="UP001190700">
    <property type="component" value="Unassembled WGS sequence"/>
</dbReference>
<evidence type="ECO:0000313" key="2">
    <source>
        <dbReference type="EMBL" id="KAK3238518.1"/>
    </source>
</evidence>
<feature type="region of interest" description="Disordered" evidence="1">
    <location>
        <begin position="235"/>
        <end position="280"/>
    </location>
</feature>
<name>A0AAE0BM76_9CHLO</name>
<feature type="compositionally biased region" description="Acidic residues" evidence="1">
    <location>
        <begin position="50"/>
        <end position="68"/>
    </location>
</feature>
<comment type="caution">
    <text evidence="2">The sequence shown here is derived from an EMBL/GenBank/DDBJ whole genome shotgun (WGS) entry which is preliminary data.</text>
</comment>
<feature type="region of interest" description="Disordered" evidence="1">
    <location>
        <begin position="44"/>
        <end position="73"/>
    </location>
</feature>
<feature type="non-terminal residue" evidence="2">
    <location>
        <position position="354"/>
    </location>
</feature>
<dbReference type="EMBL" id="LGRX02034186">
    <property type="protein sequence ID" value="KAK3238518.1"/>
    <property type="molecule type" value="Genomic_DNA"/>
</dbReference>
<sequence length="354" mass="38716">MQEPSSEEFTYSEFNGRLGKAFAGLPGASESTWTVSNTALFRRGTPVADESSDDEPEPPAEGLADGEEGSTVKWEDDLDCLEDDLDQTEEQQQKNLSRCIGRCDALDHEEELDDNDEFALGEVPGSRSGGRQGTRGSLFETLQDLDKQMEVLPENIWEQRCKRRERNNLARRAQLDPASKRMAPPPARPPAEKRRRVADTEGSATEGELKAESSPKPSRASVWSRLGVPVANGASAAMPAEPAPTGPAEGAHGASQGLGRGEHRNRAHPGRGRQERDHRPAHVRRNPNAWTCYTLDEPLTVGYGWLCPRVNLVVGSAEDRHHSFVEEALLHGRAHGAVPICSEQPSKHGKLGCK</sequence>
<dbReference type="AlphaFoldDB" id="A0AAE0BM76"/>
<keyword evidence="3" id="KW-1185">Reference proteome</keyword>
<feature type="region of interest" description="Disordered" evidence="1">
    <location>
        <begin position="163"/>
        <end position="222"/>
    </location>
</feature>
<organism evidence="2 3">
    <name type="scientific">Cymbomonas tetramitiformis</name>
    <dbReference type="NCBI Taxonomy" id="36881"/>
    <lineage>
        <taxon>Eukaryota</taxon>
        <taxon>Viridiplantae</taxon>
        <taxon>Chlorophyta</taxon>
        <taxon>Pyramimonadophyceae</taxon>
        <taxon>Pyramimonadales</taxon>
        <taxon>Pyramimonadaceae</taxon>
        <taxon>Cymbomonas</taxon>
    </lineage>
</organism>
<protein>
    <submittedName>
        <fullName evidence="2">Uncharacterized protein</fullName>
    </submittedName>
</protein>
<reference evidence="2 3" key="1">
    <citation type="journal article" date="2015" name="Genome Biol. Evol.">
        <title>Comparative Genomics of a Bacterivorous Green Alga Reveals Evolutionary Causalities and Consequences of Phago-Mixotrophic Mode of Nutrition.</title>
        <authorList>
            <person name="Burns J.A."/>
            <person name="Paasch A."/>
            <person name="Narechania A."/>
            <person name="Kim E."/>
        </authorList>
    </citation>
    <scope>NUCLEOTIDE SEQUENCE [LARGE SCALE GENOMIC DNA]</scope>
    <source>
        <strain evidence="2 3">PLY_AMNH</strain>
    </source>
</reference>
<feature type="region of interest" description="Disordered" evidence="1">
    <location>
        <begin position="111"/>
        <end position="139"/>
    </location>
</feature>
<accession>A0AAE0BM76</accession>
<evidence type="ECO:0000256" key="1">
    <source>
        <dbReference type="SAM" id="MobiDB-lite"/>
    </source>
</evidence>
<gene>
    <name evidence="2" type="ORF">CYMTET_51479</name>
</gene>